<reference evidence="6 7" key="1">
    <citation type="journal article" date="2019" name="Environ. Microbiol.">
        <title>Species interactions and distinct microbial communities in high Arctic permafrost affected cryosols are associated with the CH4 and CO2 gas fluxes.</title>
        <authorList>
            <person name="Altshuler I."/>
            <person name="Hamel J."/>
            <person name="Turney S."/>
            <person name="Magnuson E."/>
            <person name="Levesque R."/>
            <person name="Greer C."/>
            <person name="Whyte L.G."/>
        </authorList>
    </citation>
    <scope>NUCLEOTIDE SEQUENCE [LARGE SCALE GENOMIC DNA]</scope>
    <source>
        <strain evidence="6 7">S06.C</strain>
    </source>
</reference>
<feature type="domain" description="HTH lysR-type" evidence="5">
    <location>
        <begin position="5"/>
        <end position="62"/>
    </location>
</feature>
<dbReference type="Pfam" id="PF03466">
    <property type="entry name" value="LysR_substrate"/>
    <property type="match status" value="1"/>
</dbReference>
<comment type="caution">
    <text evidence="6">The sequence shown here is derived from an EMBL/GenBank/DDBJ whole genome shotgun (WGS) entry which is preliminary data.</text>
</comment>
<keyword evidence="3" id="KW-0238">DNA-binding</keyword>
<dbReference type="PANTHER" id="PTHR30537">
    <property type="entry name" value="HTH-TYPE TRANSCRIPTIONAL REGULATOR"/>
    <property type="match status" value="1"/>
</dbReference>
<dbReference type="SUPFAM" id="SSF46785">
    <property type="entry name" value="Winged helix' DNA-binding domain"/>
    <property type="match status" value="1"/>
</dbReference>
<dbReference type="OrthoDB" id="8591238at2"/>
<protein>
    <submittedName>
        <fullName evidence="6">LysR family transcriptional regulator</fullName>
    </submittedName>
</protein>
<dbReference type="RefSeq" id="WP_140843670.1">
    <property type="nucleotide sequence ID" value="NZ_RCZI01000004.1"/>
</dbReference>
<evidence type="ECO:0000256" key="3">
    <source>
        <dbReference type="ARBA" id="ARBA00023125"/>
    </source>
</evidence>
<dbReference type="InterPro" id="IPR000847">
    <property type="entry name" value="LysR_HTH_N"/>
</dbReference>
<dbReference type="InterPro" id="IPR005119">
    <property type="entry name" value="LysR_subst-bd"/>
</dbReference>
<keyword evidence="2" id="KW-0805">Transcription regulation</keyword>
<evidence type="ECO:0000259" key="5">
    <source>
        <dbReference type="PROSITE" id="PS50931"/>
    </source>
</evidence>
<keyword evidence="4" id="KW-0804">Transcription</keyword>
<proteinExistence type="inferred from homology"/>
<gene>
    <name evidence="6" type="ORF">EAH82_16900</name>
</gene>
<dbReference type="InterPro" id="IPR036388">
    <property type="entry name" value="WH-like_DNA-bd_sf"/>
</dbReference>
<dbReference type="InterPro" id="IPR036390">
    <property type="entry name" value="WH_DNA-bd_sf"/>
</dbReference>
<evidence type="ECO:0000313" key="6">
    <source>
        <dbReference type="EMBL" id="TPG26063.1"/>
    </source>
</evidence>
<sequence>MRQLPPLNAVRAFEAAARHVSFTKAAAELHVTHGAISRHVALVEGWAGRPLFRRTPSQLQLTESGRSYCNELTALFDRMSVASLALKENAASTLRVNAGPTLTMRWLIPRMSGFQRRRPDVEIRMTTSVAPVSFQDNAYDLAIRYYPAGQNWSASLPFMTDLFLPVCHIDLIGTTQRPDPEILRKHTLISYSTKRDAWREWATAGGMTELPHKGTLEFEHLYFAIQAATEGLGVVIAPLSHVFDDILAGNLIAPFGLYAARRVPHLASFVNTPSIDPVVQAFVEWLQEQGRDTERSVAAWSESMGWGSDPYGDAAQSIS</sequence>
<dbReference type="GO" id="GO:0006351">
    <property type="term" value="P:DNA-templated transcription"/>
    <property type="evidence" value="ECO:0007669"/>
    <property type="project" value="TreeGrafter"/>
</dbReference>
<dbReference type="PROSITE" id="PS50931">
    <property type="entry name" value="HTH_LYSR"/>
    <property type="match status" value="1"/>
</dbReference>
<accession>A0A502DLD9</accession>
<name>A0A502DLD9_9BURK</name>
<dbReference type="GO" id="GO:0003700">
    <property type="term" value="F:DNA-binding transcription factor activity"/>
    <property type="evidence" value="ECO:0007669"/>
    <property type="project" value="InterPro"/>
</dbReference>
<dbReference type="SUPFAM" id="SSF53850">
    <property type="entry name" value="Periplasmic binding protein-like II"/>
    <property type="match status" value="1"/>
</dbReference>
<evidence type="ECO:0000256" key="4">
    <source>
        <dbReference type="ARBA" id="ARBA00023163"/>
    </source>
</evidence>
<dbReference type="Gene3D" id="1.10.10.10">
    <property type="entry name" value="Winged helix-like DNA-binding domain superfamily/Winged helix DNA-binding domain"/>
    <property type="match status" value="1"/>
</dbReference>
<dbReference type="Proteomes" id="UP000319212">
    <property type="component" value="Unassembled WGS sequence"/>
</dbReference>
<dbReference type="EMBL" id="RCZI01000004">
    <property type="protein sequence ID" value="TPG26063.1"/>
    <property type="molecule type" value="Genomic_DNA"/>
</dbReference>
<dbReference type="AlphaFoldDB" id="A0A502DLD9"/>
<dbReference type="InterPro" id="IPR058163">
    <property type="entry name" value="LysR-type_TF_proteobact-type"/>
</dbReference>
<evidence type="ECO:0000256" key="2">
    <source>
        <dbReference type="ARBA" id="ARBA00023015"/>
    </source>
</evidence>
<dbReference type="CDD" id="cd08432">
    <property type="entry name" value="PBP2_GcdR_TrpI_HvrB_AmpR_like"/>
    <property type="match status" value="1"/>
</dbReference>
<dbReference type="PANTHER" id="PTHR30537:SF74">
    <property type="entry name" value="HTH-TYPE TRANSCRIPTIONAL REGULATOR TRPI"/>
    <property type="match status" value="1"/>
</dbReference>
<evidence type="ECO:0000256" key="1">
    <source>
        <dbReference type="ARBA" id="ARBA00009437"/>
    </source>
</evidence>
<comment type="similarity">
    <text evidence="1">Belongs to the LysR transcriptional regulatory family.</text>
</comment>
<dbReference type="Pfam" id="PF00126">
    <property type="entry name" value="HTH_1"/>
    <property type="match status" value="1"/>
</dbReference>
<organism evidence="6 7">
    <name type="scientific">Variovorax guangxiensis</name>
    <dbReference type="NCBI Taxonomy" id="1775474"/>
    <lineage>
        <taxon>Bacteria</taxon>
        <taxon>Pseudomonadati</taxon>
        <taxon>Pseudomonadota</taxon>
        <taxon>Betaproteobacteria</taxon>
        <taxon>Burkholderiales</taxon>
        <taxon>Comamonadaceae</taxon>
        <taxon>Variovorax</taxon>
    </lineage>
</organism>
<dbReference type="Gene3D" id="3.40.190.10">
    <property type="entry name" value="Periplasmic binding protein-like II"/>
    <property type="match status" value="2"/>
</dbReference>
<evidence type="ECO:0000313" key="7">
    <source>
        <dbReference type="Proteomes" id="UP000319212"/>
    </source>
</evidence>
<dbReference type="GO" id="GO:0043565">
    <property type="term" value="F:sequence-specific DNA binding"/>
    <property type="evidence" value="ECO:0007669"/>
    <property type="project" value="TreeGrafter"/>
</dbReference>